<dbReference type="EMBL" id="JAVDSD010000009">
    <property type="protein sequence ID" value="MDR6608993.1"/>
    <property type="molecule type" value="Genomic_DNA"/>
</dbReference>
<gene>
    <name evidence="1" type="ORF">J2X87_004090</name>
</gene>
<name>A0ACC6JR19_9PSED</name>
<organism evidence="1 2">
    <name type="scientific">Pseudomonas synxantha</name>
    <dbReference type="NCBI Taxonomy" id="47883"/>
    <lineage>
        <taxon>Bacteria</taxon>
        <taxon>Pseudomonadati</taxon>
        <taxon>Pseudomonadota</taxon>
        <taxon>Gammaproteobacteria</taxon>
        <taxon>Pseudomonadales</taxon>
        <taxon>Pseudomonadaceae</taxon>
        <taxon>Pseudomonas</taxon>
    </lineage>
</organism>
<reference evidence="1" key="1">
    <citation type="submission" date="2023-07" db="EMBL/GenBank/DDBJ databases">
        <title>Sorghum-associated microbial communities from plants grown in Nebraska, USA.</title>
        <authorList>
            <person name="Schachtman D."/>
        </authorList>
    </citation>
    <scope>NUCLEOTIDE SEQUENCE</scope>
    <source>
        <strain evidence="1">BE46</strain>
    </source>
</reference>
<accession>A0ACC6JR19</accession>
<evidence type="ECO:0000313" key="2">
    <source>
        <dbReference type="Proteomes" id="UP001259420"/>
    </source>
</evidence>
<dbReference type="Proteomes" id="UP001259420">
    <property type="component" value="Unassembled WGS sequence"/>
</dbReference>
<keyword evidence="2" id="KW-1185">Reference proteome</keyword>
<comment type="caution">
    <text evidence="1">The sequence shown here is derived from an EMBL/GenBank/DDBJ whole genome shotgun (WGS) entry which is preliminary data.</text>
</comment>
<protein>
    <submittedName>
        <fullName evidence="1">Uncharacterized protein</fullName>
    </submittedName>
</protein>
<proteinExistence type="predicted"/>
<evidence type="ECO:0000313" key="1">
    <source>
        <dbReference type="EMBL" id="MDR6608993.1"/>
    </source>
</evidence>
<sequence>MYGFQQCIIYLKTDTFQARFSMYGLMYKKSVAGGGFQ</sequence>